<dbReference type="Proteomes" id="UP001732700">
    <property type="component" value="Chromosome 1A"/>
</dbReference>
<accession>A0ACD5TE44</accession>
<evidence type="ECO:0000313" key="1">
    <source>
        <dbReference type="EnsemblPlants" id="AVESA.00010b.r2.1AG0038310.1.CDS"/>
    </source>
</evidence>
<name>A0ACD5TE44_AVESA</name>
<sequence>MKLSPNPTDDRILAPYDIGVGGCGNRIHTAGLISKMSGVDENPDKERAIEDYASQLPAVVVDEQLAAKRKDACLDLERPRRAGKTGYEYVYRRQIQPNAPAKLFSFSELVKRMDASTLADLHRRRVDALLVNDPKRNNARVPSRFCSFHLEGFDLDDKSNVPLGPPYEPDLSLPRKRLTEYVTANGSLDLMSSSTDVISLRVVKVGPGCAYPVEVYGKVIARDEVDYKCVYIFNRERKDAQLIKSEGHMLALTGPYRPLITLDLMYFEFDLKIKGKHDNEEVKFSQGVIPYYFNPDRNRVILQLPSFKSTVKLVLQRVPLPVAASIEVSVVNEGHDDTIVHYNGKITAGTTKNYRQHMVLYDSSVPSSGSLVTRNGSLVLYRNMLAVKGYAEDPDEQPVLYVCFLDPGCEIEDEDMKRPEEEDEEEEEEEKWEVYEEEEEKGEDDEEEDEKGEEDEEEEEKGEEGEEEEEEPKNFVTLKHPLRETVWQYGSPKLKVKVDWTAILYTPKRDDYYQRSFFVPDGYRSPDYRYGGFLESD</sequence>
<protein>
    <submittedName>
        <fullName evidence="1">Uncharacterized protein</fullName>
    </submittedName>
</protein>
<proteinExistence type="predicted"/>
<evidence type="ECO:0000313" key="2">
    <source>
        <dbReference type="Proteomes" id="UP001732700"/>
    </source>
</evidence>
<reference evidence="1" key="1">
    <citation type="submission" date="2021-05" db="EMBL/GenBank/DDBJ databases">
        <authorList>
            <person name="Scholz U."/>
            <person name="Mascher M."/>
            <person name="Fiebig A."/>
        </authorList>
    </citation>
    <scope>NUCLEOTIDE SEQUENCE [LARGE SCALE GENOMIC DNA]</scope>
</reference>
<keyword evidence="2" id="KW-1185">Reference proteome</keyword>
<dbReference type="EnsemblPlants" id="AVESA.00010b.r2.1AG0038310.1">
    <property type="protein sequence ID" value="AVESA.00010b.r2.1AG0038310.1.CDS"/>
    <property type="gene ID" value="AVESA.00010b.r2.1AG0038310"/>
</dbReference>
<organism evidence="1 2">
    <name type="scientific">Avena sativa</name>
    <name type="common">Oat</name>
    <dbReference type="NCBI Taxonomy" id="4498"/>
    <lineage>
        <taxon>Eukaryota</taxon>
        <taxon>Viridiplantae</taxon>
        <taxon>Streptophyta</taxon>
        <taxon>Embryophyta</taxon>
        <taxon>Tracheophyta</taxon>
        <taxon>Spermatophyta</taxon>
        <taxon>Magnoliopsida</taxon>
        <taxon>Liliopsida</taxon>
        <taxon>Poales</taxon>
        <taxon>Poaceae</taxon>
        <taxon>BOP clade</taxon>
        <taxon>Pooideae</taxon>
        <taxon>Poodae</taxon>
        <taxon>Poeae</taxon>
        <taxon>Poeae Chloroplast Group 1 (Aveneae type)</taxon>
        <taxon>Aveninae</taxon>
        <taxon>Avena</taxon>
    </lineage>
</organism>
<reference evidence="1" key="2">
    <citation type="submission" date="2025-09" db="UniProtKB">
        <authorList>
            <consortium name="EnsemblPlants"/>
        </authorList>
    </citation>
    <scope>IDENTIFICATION</scope>
</reference>